<gene>
    <name evidence="10" type="ORF">BDEG_23644</name>
</gene>
<reference evidence="10 11" key="2">
    <citation type="submission" date="2016-05" db="EMBL/GenBank/DDBJ databases">
        <title>Lineage-specific infection strategies underlie the spectrum of fungal disease in amphibians.</title>
        <authorList>
            <person name="Cuomo C.A."/>
            <person name="Farrer R.A."/>
            <person name="James T."/>
            <person name="Longcore J."/>
            <person name="Birren B."/>
        </authorList>
    </citation>
    <scope>NUCLEOTIDE SEQUENCE [LARGE SCALE GENOMIC DNA]</scope>
    <source>
        <strain evidence="10 11">JEL423</strain>
    </source>
</reference>
<dbReference type="GO" id="GO:0005730">
    <property type="term" value="C:nucleolus"/>
    <property type="evidence" value="ECO:0007669"/>
    <property type="project" value="TreeGrafter"/>
</dbReference>
<dbReference type="SMART" id="SM00490">
    <property type="entry name" value="HELICc"/>
    <property type="match status" value="1"/>
</dbReference>
<dbReference type="Pfam" id="PF04408">
    <property type="entry name" value="WHD_HA2"/>
    <property type="match status" value="1"/>
</dbReference>
<dbReference type="InterPro" id="IPR011709">
    <property type="entry name" value="DEAD-box_helicase_OB_fold"/>
</dbReference>
<evidence type="ECO:0000256" key="3">
    <source>
        <dbReference type="ARBA" id="ARBA00022741"/>
    </source>
</evidence>
<dbReference type="STRING" id="403673.A0A177WJ76"/>
<dbReference type="CDD" id="cd18791">
    <property type="entry name" value="SF2_C_RHA"/>
    <property type="match status" value="1"/>
</dbReference>
<evidence type="ECO:0000256" key="2">
    <source>
        <dbReference type="ARBA" id="ARBA00012552"/>
    </source>
</evidence>
<dbReference type="SMART" id="SM00847">
    <property type="entry name" value="HA2"/>
    <property type="match status" value="1"/>
</dbReference>
<dbReference type="SUPFAM" id="SSF52540">
    <property type="entry name" value="P-loop containing nucleoside triphosphate hydrolases"/>
    <property type="match status" value="1"/>
</dbReference>
<dbReference type="InterPro" id="IPR027417">
    <property type="entry name" value="P-loop_NTPase"/>
</dbReference>
<dbReference type="eggNOG" id="KOG0926">
    <property type="taxonomic scope" value="Eukaryota"/>
</dbReference>
<evidence type="ECO:0000256" key="7">
    <source>
        <dbReference type="SAM" id="MobiDB-lite"/>
    </source>
</evidence>
<dbReference type="SMART" id="SM00487">
    <property type="entry name" value="DEXDc"/>
    <property type="match status" value="1"/>
</dbReference>
<evidence type="ECO:0000256" key="1">
    <source>
        <dbReference type="ARBA" id="ARBA00008792"/>
    </source>
</evidence>
<dbReference type="EMBL" id="DS022303">
    <property type="protein sequence ID" value="OAJ39836.1"/>
    <property type="molecule type" value="Genomic_DNA"/>
</dbReference>
<comment type="similarity">
    <text evidence="1">Belongs to the DEAD box helicase family. DEAH subfamily.</text>
</comment>
<dbReference type="GO" id="GO:0016787">
    <property type="term" value="F:hydrolase activity"/>
    <property type="evidence" value="ECO:0007669"/>
    <property type="project" value="UniProtKB-KW"/>
</dbReference>
<feature type="domain" description="Helicase C-terminal" evidence="9">
    <location>
        <begin position="751"/>
        <end position="925"/>
    </location>
</feature>
<dbReference type="Gene3D" id="3.40.50.300">
    <property type="entry name" value="P-loop containing nucleotide triphosphate hydrolases"/>
    <property type="match status" value="3"/>
</dbReference>
<feature type="region of interest" description="Disordered" evidence="7">
    <location>
        <begin position="729"/>
        <end position="749"/>
    </location>
</feature>
<dbReference type="InterPro" id="IPR048333">
    <property type="entry name" value="HA2_WH"/>
</dbReference>
<evidence type="ECO:0000313" key="10">
    <source>
        <dbReference type="EMBL" id="OAJ39836.1"/>
    </source>
</evidence>
<feature type="domain" description="Helicase ATP-binding" evidence="8">
    <location>
        <begin position="427"/>
        <end position="622"/>
    </location>
</feature>
<evidence type="ECO:0000256" key="5">
    <source>
        <dbReference type="ARBA" id="ARBA00022806"/>
    </source>
</evidence>
<dbReference type="PANTHER" id="PTHR18934">
    <property type="entry name" value="ATP-DEPENDENT RNA HELICASE"/>
    <property type="match status" value="1"/>
</dbReference>
<reference evidence="10 11" key="1">
    <citation type="submission" date="2006-10" db="EMBL/GenBank/DDBJ databases">
        <title>The Genome Sequence of Batrachochytrium dendrobatidis JEL423.</title>
        <authorList>
            <consortium name="The Broad Institute Genome Sequencing Platform"/>
            <person name="Birren B."/>
            <person name="Lander E."/>
            <person name="Galagan J."/>
            <person name="Cuomo C."/>
            <person name="Devon K."/>
            <person name="Jaffe D."/>
            <person name="Butler J."/>
            <person name="Alvarez P."/>
            <person name="Gnerre S."/>
            <person name="Grabherr M."/>
            <person name="Kleber M."/>
            <person name="Mauceli E."/>
            <person name="Brockman W."/>
            <person name="Young S."/>
            <person name="LaButti K."/>
            <person name="Sykes S."/>
            <person name="DeCaprio D."/>
            <person name="Crawford M."/>
            <person name="Koehrsen M."/>
            <person name="Engels R."/>
            <person name="Montgomery P."/>
            <person name="Pearson M."/>
            <person name="Howarth C."/>
            <person name="Larson L."/>
            <person name="White J."/>
            <person name="O'Leary S."/>
            <person name="Kodira C."/>
            <person name="Zeng Q."/>
            <person name="Yandava C."/>
            <person name="Alvarado L."/>
            <person name="Longcore J."/>
            <person name="James T."/>
        </authorList>
    </citation>
    <scope>NUCLEOTIDE SEQUENCE [LARGE SCALE GENOMIC DNA]</scope>
    <source>
        <strain evidence="10 11">JEL423</strain>
    </source>
</reference>
<keyword evidence="4" id="KW-0378">Hydrolase</keyword>
<dbReference type="InterPro" id="IPR056371">
    <property type="entry name" value="DHX37-like_C"/>
</dbReference>
<dbReference type="GO" id="GO:0003723">
    <property type="term" value="F:RNA binding"/>
    <property type="evidence" value="ECO:0007669"/>
    <property type="project" value="TreeGrafter"/>
</dbReference>
<name>A0A177WJ76_BATDL</name>
<dbReference type="PANTHER" id="PTHR18934:SF99">
    <property type="entry name" value="ATP-DEPENDENT RNA HELICASE DHX37-RELATED"/>
    <property type="match status" value="1"/>
</dbReference>
<dbReference type="GO" id="GO:1990904">
    <property type="term" value="C:ribonucleoprotein complex"/>
    <property type="evidence" value="ECO:0007669"/>
    <property type="project" value="UniProtKB-ARBA"/>
</dbReference>
<evidence type="ECO:0000256" key="6">
    <source>
        <dbReference type="ARBA" id="ARBA00022840"/>
    </source>
</evidence>
<dbReference type="GO" id="GO:0003724">
    <property type="term" value="F:RNA helicase activity"/>
    <property type="evidence" value="ECO:0007669"/>
    <property type="project" value="UniProtKB-EC"/>
</dbReference>
<feature type="region of interest" description="Disordered" evidence="7">
    <location>
        <begin position="1032"/>
        <end position="1053"/>
    </location>
</feature>
<dbReference type="Pfam" id="PF23362">
    <property type="entry name" value="DHX37_C"/>
    <property type="match status" value="1"/>
</dbReference>
<dbReference type="InterPro" id="IPR007502">
    <property type="entry name" value="Helicase-assoc_dom"/>
</dbReference>
<dbReference type="Pfam" id="PF07717">
    <property type="entry name" value="OB_NTP_bind"/>
    <property type="match status" value="1"/>
</dbReference>
<dbReference type="Proteomes" id="UP000077115">
    <property type="component" value="Unassembled WGS sequence"/>
</dbReference>
<dbReference type="InterPro" id="IPR002464">
    <property type="entry name" value="DNA/RNA_helicase_DEAH_CS"/>
</dbReference>
<evidence type="ECO:0000259" key="8">
    <source>
        <dbReference type="PROSITE" id="PS51192"/>
    </source>
</evidence>
<keyword evidence="3" id="KW-0547">Nucleotide-binding</keyword>
<proteinExistence type="inferred from homology"/>
<dbReference type="GO" id="GO:0005524">
    <property type="term" value="F:ATP binding"/>
    <property type="evidence" value="ECO:0007669"/>
    <property type="project" value="UniProtKB-KW"/>
</dbReference>
<dbReference type="PROSITE" id="PS51194">
    <property type="entry name" value="HELICASE_CTER"/>
    <property type="match status" value="1"/>
</dbReference>
<dbReference type="EC" id="3.6.4.13" evidence="2"/>
<dbReference type="Pfam" id="PF00271">
    <property type="entry name" value="Helicase_C"/>
    <property type="match status" value="1"/>
</dbReference>
<keyword evidence="5" id="KW-0347">Helicase</keyword>
<feature type="region of interest" description="Disordered" evidence="7">
    <location>
        <begin position="281"/>
        <end position="343"/>
    </location>
</feature>
<dbReference type="VEuPathDB" id="FungiDB:BDEG_23644"/>
<accession>A0A177WJ76</accession>
<evidence type="ECO:0000259" key="9">
    <source>
        <dbReference type="PROSITE" id="PS51194"/>
    </source>
</evidence>
<dbReference type="Pfam" id="PF00270">
    <property type="entry name" value="DEAD"/>
    <property type="match status" value="1"/>
</dbReference>
<feature type="compositionally biased region" description="Acidic residues" evidence="7">
    <location>
        <begin position="327"/>
        <end position="341"/>
    </location>
</feature>
<dbReference type="InterPro" id="IPR014001">
    <property type="entry name" value="Helicase_ATP-bd"/>
</dbReference>
<dbReference type="PROSITE" id="PS00690">
    <property type="entry name" value="DEAH_ATP_HELICASE"/>
    <property type="match status" value="1"/>
</dbReference>
<dbReference type="InterPro" id="IPR011545">
    <property type="entry name" value="DEAD/DEAH_box_helicase_dom"/>
</dbReference>
<keyword evidence="6" id="KW-0067">ATP-binding</keyword>
<sequence>MGRQGARYNAKARAASHLTTSAKPHSKPRDGGIKASIQKINPTVIEAARKTLHATKPKSVLSTNETTIQKEDLSNQTEYTSSTTTIPYILPSKETRVASTANEVANRLALLTEAQTVKISGKKRKRMEKFIEREMKKEERVYLYEKLGKQEFSSELFKSSKKLSSGKLTARERLRQALLEERSGIPQSDPSVQLLKPVIRPTEIPDNTMQVDFDESESSDNCLNVESTPIESMGIVSRSFGMAAQSAPIIVTSSEHGTTSVELVPSNTSVSSIIHNRPVLGSSLRENTATTPGGKPAEPSKRVLKKRQRREIRQQMAKLANSNSENSDSDSDGSMLEDTDDNKESISTACQKALWSSNVVSGESFNQTLSTNTVKSIDEKPSHSVSTLKKTLSIPGPKAIFVPVDRSEEIQLARLSLPVTGEEQLIMETILANDITILCGETGSGKTTQVPQFLYEAGFGDKSHPLYPGMIGITQPRRVAAVSMANRVAFEMNLHKGEVAYQIRYDRGLTGKNTRIKFMTDGVLLRELSGDITPLSTSITSASTKKGSDILLSDYSCIVIDEAHERTVGTDVLIGWLTRVVRLRNSGKIQNIKPLRVVIMSATLRVQDFTDNKALFPDGNPPPVIKVEGRQHKVVVHYNKITPEIDYVSEAFKKVSKIHKKLPPGAILVFVTGQQEVQVLVKKLRATFSKTISKDSIAQTTDDIEMDDDNSIKGVFGESEAVAEAYEENLNAQKRQKSSQLGGEERDDFDEMEQLEADEDEDNEEEEVHILGGISDDEDENEADKAFVPSVDLAPVHVLPLYSMLPTKAQLQIFDPPPEGARLIVVATNVAETSITIPGVKYVVDCGKVKERQYDAYTGVQTFQVSWTSKASADQRAGRAGRMGAGHCYRLFSSAVYNNYFEKFATPEIMRVPIEDVVMQMKAMGINQISNFPFPSPPNCDNLNSAERLLKYLGALDLSAAVSSFQTGVSSQFLEITSIGRLMSKFPVSPRFAKMLVVAAKQSQPVLPYIVAVISGLSVGDPIVRDVDLIKNTNQSEQDEEDADDHDGKEERRKKRTRFFQIMQAFSGSSSSDVLCMLNAIGAYAAERSRSAKSLENFCESHFLRPKAMEEIHKLRIQITNILKNVLAHDTSDIIQKNVSSLSSNLSMSPPNTKTQTLIRQILLTGFPDKIARLNENAVSGYGKHAVPVYQTLWADNLKETHLVHASSCLYSQRPAPKWIIYSEVVGHEERFAADNSHVMQMRGSNITIMDDANPAEPVRRWLKQCTVVNESWLSTMCPPSLVRTGRLLTQPEPHYVAAKDHVVGYVVPVFGPCLWELGLTETNKNLDEMTRIMWFAKALLEGTVVGSMNLEKKRTATKDVFGLMRKFMSTKPSVVTKSWARSQNKVSLLLDTLARSHVATRSDLAKMWHNDKTFLLDATLAWVPVEFHPILCKYWPPITGGSVKNESLYSALSSFISATNGDQVESFKPSTVRNADSQGKGYDK</sequence>
<dbReference type="OrthoDB" id="10253254at2759"/>
<dbReference type="CDD" id="cd17982">
    <property type="entry name" value="DEXHc_DHX37"/>
    <property type="match status" value="1"/>
</dbReference>
<dbReference type="Gene3D" id="1.20.120.1080">
    <property type="match status" value="1"/>
</dbReference>
<evidence type="ECO:0000256" key="4">
    <source>
        <dbReference type="ARBA" id="ARBA00022801"/>
    </source>
</evidence>
<evidence type="ECO:0000313" key="11">
    <source>
        <dbReference type="Proteomes" id="UP000077115"/>
    </source>
</evidence>
<organism evidence="10 11">
    <name type="scientific">Batrachochytrium dendrobatidis (strain JEL423)</name>
    <dbReference type="NCBI Taxonomy" id="403673"/>
    <lineage>
        <taxon>Eukaryota</taxon>
        <taxon>Fungi</taxon>
        <taxon>Fungi incertae sedis</taxon>
        <taxon>Chytridiomycota</taxon>
        <taxon>Chytridiomycota incertae sedis</taxon>
        <taxon>Chytridiomycetes</taxon>
        <taxon>Rhizophydiales</taxon>
        <taxon>Rhizophydiales incertae sedis</taxon>
        <taxon>Batrachochytrium</taxon>
    </lineage>
</organism>
<dbReference type="PROSITE" id="PS51192">
    <property type="entry name" value="HELICASE_ATP_BIND_1"/>
    <property type="match status" value="1"/>
</dbReference>
<feature type="compositionally biased region" description="Polar residues" evidence="7">
    <location>
        <begin position="730"/>
        <end position="741"/>
    </location>
</feature>
<protein>
    <recommendedName>
        <fullName evidence="2">RNA helicase</fullName>
        <ecNumber evidence="2">3.6.4.13</ecNumber>
    </recommendedName>
</protein>
<dbReference type="GO" id="GO:0000462">
    <property type="term" value="P:maturation of SSU-rRNA from tricistronic rRNA transcript (SSU-rRNA, 5.8S rRNA, LSU-rRNA)"/>
    <property type="evidence" value="ECO:0007669"/>
    <property type="project" value="TreeGrafter"/>
</dbReference>
<dbReference type="Pfam" id="PF21010">
    <property type="entry name" value="HA2_C"/>
    <property type="match status" value="1"/>
</dbReference>
<feature type="region of interest" description="Disordered" evidence="7">
    <location>
        <begin position="1"/>
        <end position="33"/>
    </location>
</feature>
<dbReference type="InterPro" id="IPR001650">
    <property type="entry name" value="Helicase_C-like"/>
</dbReference>